<accession>A0A1F7SEP1</accession>
<dbReference type="AlphaFoldDB" id="A0A1F7SEP1"/>
<evidence type="ECO:0000313" key="1">
    <source>
        <dbReference type="EMBL" id="OGL52201.1"/>
    </source>
</evidence>
<dbReference type="InterPro" id="IPR036412">
    <property type="entry name" value="HAD-like_sf"/>
</dbReference>
<reference evidence="1 2" key="1">
    <citation type="journal article" date="2016" name="Nat. Commun.">
        <title>Thousands of microbial genomes shed light on interconnected biogeochemical processes in an aquifer system.</title>
        <authorList>
            <person name="Anantharaman K."/>
            <person name="Brown C.T."/>
            <person name="Hug L.A."/>
            <person name="Sharon I."/>
            <person name="Castelle C.J."/>
            <person name="Probst A.J."/>
            <person name="Thomas B.C."/>
            <person name="Singh A."/>
            <person name="Wilkins M.J."/>
            <person name="Karaoz U."/>
            <person name="Brodie E.L."/>
            <person name="Williams K.H."/>
            <person name="Hubbard S.S."/>
            <person name="Banfield J.F."/>
        </authorList>
    </citation>
    <scope>NUCLEOTIDE SEQUENCE [LARGE SCALE GENOMIC DNA]</scope>
</reference>
<dbReference type="Gene3D" id="3.40.50.1000">
    <property type="entry name" value="HAD superfamily/HAD-like"/>
    <property type="match status" value="1"/>
</dbReference>
<organism evidence="1 2">
    <name type="scientific">Candidatus Shapirobacteria bacterium RBG_13_44_7</name>
    <dbReference type="NCBI Taxonomy" id="1802149"/>
    <lineage>
        <taxon>Bacteria</taxon>
        <taxon>Candidatus Shapironibacteriota</taxon>
    </lineage>
</organism>
<sequence length="201" mass="23062">MIRAVTFDLDGVYFTEDSFQTFKANFPKNTTDQNLIDHVLSKSDEITQSKQEILTEDQYWNYVRSQLGVSTSNKEISKLLADSYQVNPNVVDIVKKTRNLGVKTCICTNNFPTRINALQDKFHFLDDFDVQIFSYQVNATKPDPKIFQALINQSDCQPNEIVFADDKEANVISAQSLGINAFIYQGFDHFLDKLRSFLLHL</sequence>
<dbReference type="InterPro" id="IPR006439">
    <property type="entry name" value="HAD-SF_hydro_IA"/>
</dbReference>
<evidence type="ECO:0000313" key="2">
    <source>
        <dbReference type="Proteomes" id="UP000185874"/>
    </source>
</evidence>
<protein>
    <recommendedName>
        <fullName evidence="3">Haloacid dehalogenase</fullName>
    </recommendedName>
</protein>
<dbReference type="Pfam" id="PF00702">
    <property type="entry name" value="Hydrolase"/>
    <property type="match status" value="1"/>
</dbReference>
<name>A0A1F7SEP1_9BACT</name>
<dbReference type="PANTHER" id="PTHR43611">
    <property type="entry name" value="ALPHA-D-GLUCOSE 1-PHOSPHATE PHOSPHATASE"/>
    <property type="match status" value="1"/>
</dbReference>
<dbReference type="PANTHER" id="PTHR43611:SF3">
    <property type="entry name" value="FLAVIN MONONUCLEOTIDE HYDROLASE 1, CHLOROPLATIC"/>
    <property type="match status" value="1"/>
</dbReference>
<evidence type="ECO:0008006" key="3">
    <source>
        <dbReference type="Google" id="ProtNLM"/>
    </source>
</evidence>
<dbReference type="SFLD" id="SFLDG01129">
    <property type="entry name" value="C1.5:_HAD__Beta-PGM__Phosphata"/>
    <property type="match status" value="1"/>
</dbReference>
<proteinExistence type="predicted"/>
<dbReference type="Proteomes" id="UP000185874">
    <property type="component" value="Unassembled WGS sequence"/>
</dbReference>
<dbReference type="SFLD" id="SFLDS00003">
    <property type="entry name" value="Haloacid_Dehalogenase"/>
    <property type="match status" value="1"/>
</dbReference>
<dbReference type="EMBL" id="MGDJ01000032">
    <property type="protein sequence ID" value="OGL52201.1"/>
    <property type="molecule type" value="Genomic_DNA"/>
</dbReference>
<dbReference type="NCBIfam" id="TIGR01549">
    <property type="entry name" value="HAD-SF-IA-v1"/>
    <property type="match status" value="1"/>
</dbReference>
<dbReference type="NCBIfam" id="TIGR01509">
    <property type="entry name" value="HAD-SF-IA-v3"/>
    <property type="match status" value="1"/>
</dbReference>
<gene>
    <name evidence="1" type="ORF">A3K55_00040</name>
</gene>
<dbReference type="CDD" id="cd02603">
    <property type="entry name" value="HAD_sEH-N_like"/>
    <property type="match status" value="1"/>
</dbReference>
<dbReference type="SUPFAM" id="SSF56784">
    <property type="entry name" value="HAD-like"/>
    <property type="match status" value="1"/>
</dbReference>
<comment type="caution">
    <text evidence="1">The sequence shown here is derived from an EMBL/GenBank/DDBJ whole genome shotgun (WGS) entry which is preliminary data.</text>
</comment>
<dbReference type="InterPro" id="IPR023214">
    <property type="entry name" value="HAD_sf"/>
</dbReference>
<dbReference type="PRINTS" id="PR00413">
    <property type="entry name" value="HADHALOGNASE"/>
</dbReference>